<feature type="region of interest" description="Disordered" evidence="1">
    <location>
        <begin position="60"/>
        <end position="84"/>
    </location>
</feature>
<evidence type="ECO:0000313" key="7">
    <source>
        <dbReference type="Proteomes" id="UP000048289"/>
    </source>
</evidence>
<reference evidence="5 6" key="1">
    <citation type="submission" date="2015-03" db="EMBL/GenBank/DDBJ databases">
        <authorList>
            <consortium name="Pathogen Informatics"/>
        </authorList>
    </citation>
    <scope>NUCLEOTIDE SEQUENCE [LARGE SCALE GENOMIC DNA]</scope>
    <source>
        <strain evidence="3 6">C09601061</strain>
        <strain evidence="2 7">G09901357</strain>
        <strain evidence="5">N09902308</strain>
    </source>
</reference>
<dbReference type="EMBL" id="CFOE01000560">
    <property type="protein sequence ID" value="CFE43071.1"/>
    <property type="molecule type" value="Genomic_DNA"/>
</dbReference>
<dbReference type="EMBL" id="CGCX01002442">
    <property type="protein sequence ID" value="CFS12009.1"/>
    <property type="molecule type" value="Genomic_DNA"/>
</dbReference>
<evidence type="ECO:0000313" key="3">
    <source>
        <dbReference type="EMBL" id="CFS12009.1"/>
    </source>
</evidence>
<dbReference type="Proteomes" id="UP000046680">
    <property type="component" value="Unassembled WGS sequence"/>
</dbReference>
<dbReference type="Proteomes" id="UP000039021">
    <property type="component" value="Unassembled WGS sequence"/>
</dbReference>
<organism evidence="3 6">
    <name type="scientific">Mycobacterium tuberculosis</name>
    <dbReference type="NCBI Taxonomy" id="1773"/>
    <lineage>
        <taxon>Bacteria</taxon>
        <taxon>Bacillati</taxon>
        <taxon>Actinomycetota</taxon>
        <taxon>Actinomycetes</taxon>
        <taxon>Mycobacteriales</taxon>
        <taxon>Mycobacteriaceae</taxon>
        <taxon>Mycobacterium</taxon>
        <taxon>Mycobacterium tuberculosis complex</taxon>
    </lineage>
</organism>
<gene>
    <name evidence="3" type="ORF">ERS007657_04116</name>
    <name evidence="2" type="ORF">ERS007681_03330</name>
    <name evidence="4" type="ORF">ERS007739_03650</name>
</gene>
<name>A0A654U762_MYCTX</name>
<dbReference type="Proteomes" id="UP000048289">
    <property type="component" value="Unassembled WGS sequence"/>
</dbReference>
<evidence type="ECO:0000313" key="5">
    <source>
        <dbReference type="Proteomes" id="UP000039021"/>
    </source>
</evidence>
<evidence type="ECO:0000313" key="6">
    <source>
        <dbReference type="Proteomes" id="UP000046680"/>
    </source>
</evidence>
<evidence type="ECO:0000313" key="4">
    <source>
        <dbReference type="EMBL" id="COZ34610.1"/>
    </source>
</evidence>
<dbReference type="AlphaFoldDB" id="A0A654U762"/>
<accession>A0A654U762</accession>
<proteinExistence type="predicted"/>
<evidence type="ECO:0000313" key="2">
    <source>
        <dbReference type="EMBL" id="CFE43071.1"/>
    </source>
</evidence>
<sequence>MRRTSTRGSTKRPSASIGELACATTWRSSSSAVRYTISSLTTPSTTLRYGVSMNPNGLTRAYTDSEPIRPMLGPSGVSIGHIRP</sequence>
<protein>
    <submittedName>
        <fullName evidence="3">Uncharacterized protein</fullName>
    </submittedName>
</protein>
<evidence type="ECO:0000256" key="1">
    <source>
        <dbReference type="SAM" id="MobiDB-lite"/>
    </source>
</evidence>
<reference evidence="4" key="2">
    <citation type="submission" date="2015-03" db="EMBL/GenBank/DDBJ databases">
        <authorList>
            <consortium name="Pathogen Informatics"/>
            <person name="Murphy D."/>
        </authorList>
    </citation>
    <scope>NUCLEOTIDE SEQUENCE</scope>
    <source>
        <strain evidence="4">N09902308</strain>
    </source>
</reference>
<dbReference type="EMBL" id="CSBK01001961">
    <property type="protein sequence ID" value="COZ34610.1"/>
    <property type="molecule type" value="Genomic_DNA"/>
</dbReference>